<keyword evidence="2" id="KW-0560">Oxidoreductase</keyword>
<sequence length="102" mass="10740">MGGLLLAAGLDTTADMIALGTFALLRHPDPAEFTDPDALDPRRAASGHLGFGHGPHLCPGHHLARVEMHVTSTALVPRFPGLRLAVPPRMTSRCGQERASTG</sequence>
<dbReference type="SUPFAM" id="SSF48264">
    <property type="entry name" value="Cytochrome P450"/>
    <property type="match status" value="1"/>
</dbReference>
<keyword evidence="2" id="KW-0349">Heme</keyword>
<evidence type="ECO:0008006" key="5">
    <source>
        <dbReference type="Google" id="ProtNLM"/>
    </source>
</evidence>
<dbReference type="AlphaFoldDB" id="A0A918EG29"/>
<dbReference type="GO" id="GO:0020037">
    <property type="term" value="F:heme binding"/>
    <property type="evidence" value="ECO:0007669"/>
    <property type="project" value="InterPro"/>
</dbReference>
<dbReference type="EMBL" id="BMRG01000010">
    <property type="protein sequence ID" value="GGP68629.1"/>
    <property type="molecule type" value="Genomic_DNA"/>
</dbReference>
<proteinExistence type="inferred from homology"/>
<gene>
    <name evidence="3" type="ORF">GCM10010185_46900</name>
</gene>
<keyword evidence="2" id="KW-0479">Metal-binding</keyword>
<dbReference type="Pfam" id="PF00067">
    <property type="entry name" value="p450"/>
    <property type="match status" value="1"/>
</dbReference>
<dbReference type="InterPro" id="IPR017972">
    <property type="entry name" value="Cyt_P450_CS"/>
</dbReference>
<evidence type="ECO:0000256" key="1">
    <source>
        <dbReference type="ARBA" id="ARBA00010617"/>
    </source>
</evidence>
<dbReference type="GO" id="GO:0005506">
    <property type="term" value="F:iron ion binding"/>
    <property type="evidence" value="ECO:0007669"/>
    <property type="project" value="InterPro"/>
</dbReference>
<evidence type="ECO:0000313" key="4">
    <source>
        <dbReference type="Proteomes" id="UP000639606"/>
    </source>
</evidence>
<reference evidence="3" key="1">
    <citation type="journal article" date="2014" name="Int. J. Syst. Evol. Microbiol.">
        <title>Complete genome sequence of Corynebacterium casei LMG S-19264T (=DSM 44701T), isolated from a smear-ripened cheese.</title>
        <authorList>
            <consortium name="US DOE Joint Genome Institute (JGI-PGF)"/>
            <person name="Walter F."/>
            <person name="Albersmeier A."/>
            <person name="Kalinowski J."/>
            <person name="Ruckert C."/>
        </authorList>
    </citation>
    <scope>NUCLEOTIDE SEQUENCE</scope>
    <source>
        <strain evidence="3">JCM 3313</strain>
    </source>
</reference>
<dbReference type="GO" id="GO:0016705">
    <property type="term" value="F:oxidoreductase activity, acting on paired donors, with incorporation or reduction of molecular oxygen"/>
    <property type="evidence" value="ECO:0007669"/>
    <property type="project" value="InterPro"/>
</dbReference>
<keyword evidence="2" id="KW-0408">Iron</keyword>
<protein>
    <recommendedName>
        <fullName evidence="5">Cytochrome P450</fullName>
    </recommendedName>
</protein>
<dbReference type="Proteomes" id="UP000639606">
    <property type="component" value="Unassembled WGS sequence"/>
</dbReference>
<name>A0A918EG29_9PSEU</name>
<organism evidence="3 4">
    <name type="scientific">Saccharothrix coeruleofusca</name>
    <dbReference type="NCBI Taxonomy" id="33919"/>
    <lineage>
        <taxon>Bacteria</taxon>
        <taxon>Bacillati</taxon>
        <taxon>Actinomycetota</taxon>
        <taxon>Actinomycetes</taxon>
        <taxon>Pseudonocardiales</taxon>
        <taxon>Pseudonocardiaceae</taxon>
        <taxon>Saccharothrix</taxon>
    </lineage>
</organism>
<dbReference type="Gene3D" id="1.10.630.10">
    <property type="entry name" value="Cytochrome P450"/>
    <property type="match status" value="1"/>
</dbReference>
<dbReference type="RefSeq" id="WP_229796015.1">
    <property type="nucleotide sequence ID" value="NZ_BMRG01000010.1"/>
</dbReference>
<dbReference type="PANTHER" id="PTHR46696">
    <property type="entry name" value="P450, PUTATIVE (EUROFUNG)-RELATED"/>
    <property type="match status" value="1"/>
</dbReference>
<dbReference type="InterPro" id="IPR036396">
    <property type="entry name" value="Cyt_P450_sf"/>
</dbReference>
<reference evidence="3" key="2">
    <citation type="submission" date="2020-09" db="EMBL/GenBank/DDBJ databases">
        <authorList>
            <person name="Sun Q."/>
            <person name="Ohkuma M."/>
        </authorList>
    </citation>
    <scope>NUCLEOTIDE SEQUENCE</scope>
    <source>
        <strain evidence="3">JCM 3313</strain>
    </source>
</reference>
<dbReference type="PROSITE" id="PS00086">
    <property type="entry name" value="CYTOCHROME_P450"/>
    <property type="match status" value="1"/>
</dbReference>
<dbReference type="PRINTS" id="PR00359">
    <property type="entry name" value="BP450"/>
</dbReference>
<comment type="caution">
    <text evidence="3">The sequence shown here is derived from an EMBL/GenBank/DDBJ whole genome shotgun (WGS) entry which is preliminary data.</text>
</comment>
<dbReference type="InterPro" id="IPR002397">
    <property type="entry name" value="Cyt_P450_B"/>
</dbReference>
<evidence type="ECO:0000256" key="2">
    <source>
        <dbReference type="RuleBase" id="RU000461"/>
    </source>
</evidence>
<accession>A0A918EG29</accession>
<dbReference type="PANTHER" id="PTHR46696:SF1">
    <property type="entry name" value="CYTOCHROME P450 YJIB-RELATED"/>
    <property type="match status" value="1"/>
</dbReference>
<keyword evidence="4" id="KW-1185">Reference proteome</keyword>
<dbReference type="InterPro" id="IPR001128">
    <property type="entry name" value="Cyt_P450"/>
</dbReference>
<comment type="similarity">
    <text evidence="1 2">Belongs to the cytochrome P450 family.</text>
</comment>
<keyword evidence="2" id="KW-0503">Monooxygenase</keyword>
<dbReference type="GO" id="GO:0004497">
    <property type="term" value="F:monooxygenase activity"/>
    <property type="evidence" value="ECO:0007669"/>
    <property type="project" value="UniProtKB-KW"/>
</dbReference>
<evidence type="ECO:0000313" key="3">
    <source>
        <dbReference type="EMBL" id="GGP68629.1"/>
    </source>
</evidence>